<keyword evidence="7" id="KW-1185">Reference proteome</keyword>
<accession>A0A2J7ZVZ1</accession>
<feature type="domain" description="BTB" evidence="5">
    <location>
        <begin position="401"/>
        <end position="468"/>
    </location>
</feature>
<comment type="pathway">
    <text evidence="1">Protein modification; protein ubiquitination.</text>
</comment>
<dbReference type="Pfam" id="PF00651">
    <property type="entry name" value="BTB"/>
    <property type="match status" value="1"/>
</dbReference>
<dbReference type="InterPro" id="IPR011042">
    <property type="entry name" value="6-blade_b-propeller_TolB-like"/>
</dbReference>
<dbReference type="Gene3D" id="2.120.10.30">
    <property type="entry name" value="TolB, C-terminal domain"/>
    <property type="match status" value="2"/>
</dbReference>
<dbReference type="Gene3D" id="3.30.710.10">
    <property type="entry name" value="Potassium Channel Kv1.1, Chain A"/>
    <property type="match status" value="1"/>
</dbReference>
<dbReference type="CDD" id="cd18186">
    <property type="entry name" value="BTB_POZ_ZBTB_KLHL-like"/>
    <property type="match status" value="1"/>
</dbReference>
<dbReference type="InterPro" id="IPR011333">
    <property type="entry name" value="SKP1/BTB/POZ_sf"/>
</dbReference>
<evidence type="ECO:0000256" key="3">
    <source>
        <dbReference type="ARBA" id="ARBA00023043"/>
    </source>
</evidence>
<reference evidence="6 7" key="1">
    <citation type="journal article" date="2017" name="Mol. Biol. Evol.">
        <title>The 4-celled Tetrabaena socialis nuclear genome reveals the essential components for genetic control of cell number at the origin of multicellularity in the volvocine lineage.</title>
        <authorList>
            <person name="Featherston J."/>
            <person name="Arakaki Y."/>
            <person name="Hanschen E.R."/>
            <person name="Ferris P.J."/>
            <person name="Michod R.E."/>
            <person name="Olson B.J.S.C."/>
            <person name="Nozaki H."/>
            <person name="Durand P.M."/>
        </authorList>
    </citation>
    <scope>NUCLEOTIDE SEQUENCE [LARGE SCALE GENOMIC DNA]</scope>
    <source>
        <strain evidence="6 7">NIES-571</strain>
    </source>
</reference>
<dbReference type="InterPro" id="IPR044515">
    <property type="entry name" value="ABTB1"/>
</dbReference>
<feature type="region of interest" description="Disordered" evidence="4">
    <location>
        <begin position="64"/>
        <end position="87"/>
    </location>
</feature>
<dbReference type="PROSITE" id="PS50097">
    <property type="entry name" value="BTB"/>
    <property type="match status" value="1"/>
</dbReference>
<evidence type="ECO:0000256" key="2">
    <source>
        <dbReference type="ARBA" id="ARBA00022737"/>
    </source>
</evidence>
<name>A0A2J7ZVZ1_9CHLO</name>
<dbReference type="SMART" id="SM00225">
    <property type="entry name" value="BTB"/>
    <property type="match status" value="1"/>
</dbReference>
<dbReference type="OrthoDB" id="6359816at2759"/>
<protein>
    <submittedName>
        <fullName evidence="6">ARM REPEAT PROTEIN INTERACTING WITH ABF2</fullName>
    </submittedName>
</protein>
<keyword evidence="3" id="KW-0040">ANK repeat</keyword>
<sequence>MHLLCCTIPVACCNGVVSRILPGSQPGEAASTQTLACVDLELRPLTGADGLSGLDVGPPLQLYADPAARDGEPVAARRPYTPTRPLESPAWDSFSSAVYLIEGDAIVRLASDNTVTVVAGIVSRADEQDDVLLDGPGRAARFSSPARRVSAGAGALYLTDGDGHALRKLQLPGVGGGPAPALAAAAGRAVGGAAGGQQAAAVAADGEVLMSTLPHRFNFWGLAFDCSRRDAGDNGSGSLLFTTSTAIYRLPLGDPNATPSLVAGAEGVQGDGEDGRGPDARFNNVMNIVLDGEGCLYVAHYVPEHGTTGTTTLCRVAVDGAVTTIVRGLSGRLYHIAILPNGCVVLTDLHGALHVLGLGLKLPRSHAAAAPLPLAAPAGPPPRTLPADLGALLDRQPDGTADLTIVVGDRTFHVHRLLLCARSDYFLRMFAAGFVEDNAQQLILPEADPDAFELWLRFVYTGAVDIPTAQAKAVVELANQLLVPELRDQAAAVVEASVSAGTLVDLLLWAEERDLSVAGLLSRLKGWYIANYEAVMREAKEAVRRLMTSSPDLYFELTCELLPRRLLAM</sequence>
<dbReference type="AlphaFoldDB" id="A0A2J7ZVZ1"/>
<proteinExistence type="predicted"/>
<evidence type="ECO:0000313" key="6">
    <source>
        <dbReference type="EMBL" id="PNH04451.1"/>
    </source>
</evidence>
<dbReference type="SUPFAM" id="SSF54695">
    <property type="entry name" value="POZ domain"/>
    <property type="match status" value="1"/>
</dbReference>
<organism evidence="6 7">
    <name type="scientific">Tetrabaena socialis</name>
    <dbReference type="NCBI Taxonomy" id="47790"/>
    <lineage>
        <taxon>Eukaryota</taxon>
        <taxon>Viridiplantae</taxon>
        <taxon>Chlorophyta</taxon>
        <taxon>core chlorophytes</taxon>
        <taxon>Chlorophyceae</taxon>
        <taxon>CS clade</taxon>
        <taxon>Chlamydomonadales</taxon>
        <taxon>Tetrabaenaceae</taxon>
        <taxon>Tetrabaena</taxon>
    </lineage>
</organism>
<dbReference type="EMBL" id="PGGS01000388">
    <property type="protein sequence ID" value="PNH04451.1"/>
    <property type="molecule type" value="Genomic_DNA"/>
</dbReference>
<dbReference type="Proteomes" id="UP000236333">
    <property type="component" value="Unassembled WGS sequence"/>
</dbReference>
<evidence type="ECO:0000313" key="7">
    <source>
        <dbReference type="Proteomes" id="UP000236333"/>
    </source>
</evidence>
<dbReference type="PANTHER" id="PTHR46231:SF1">
    <property type="entry name" value="ANKYRIN REPEAT AND BTB_POZ DOMAIN-CONTAINING PROTEIN 1"/>
    <property type="match status" value="1"/>
</dbReference>
<dbReference type="GO" id="GO:0000151">
    <property type="term" value="C:ubiquitin ligase complex"/>
    <property type="evidence" value="ECO:0007669"/>
    <property type="project" value="TreeGrafter"/>
</dbReference>
<dbReference type="PANTHER" id="PTHR46231">
    <property type="entry name" value="ANKYRIN REPEAT AND BTB/POZ DOMAIN-CONTAINING PROTEIN 1"/>
    <property type="match status" value="1"/>
</dbReference>
<dbReference type="GO" id="GO:0005737">
    <property type="term" value="C:cytoplasm"/>
    <property type="evidence" value="ECO:0007669"/>
    <property type="project" value="TreeGrafter"/>
</dbReference>
<evidence type="ECO:0000256" key="1">
    <source>
        <dbReference type="ARBA" id="ARBA00004906"/>
    </source>
</evidence>
<evidence type="ECO:0000259" key="5">
    <source>
        <dbReference type="PROSITE" id="PS50097"/>
    </source>
</evidence>
<comment type="caution">
    <text evidence="6">The sequence shown here is derived from an EMBL/GenBank/DDBJ whole genome shotgun (WGS) entry which is preliminary data.</text>
</comment>
<gene>
    <name evidence="6" type="ORF">TSOC_009383</name>
</gene>
<dbReference type="SUPFAM" id="SSF63829">
    <property type="entry name" value="Calcium-dependent phosphotriesterase"/>
    <property type="match status" value="1"/>
</dbReference>
<keyword evidence="2" id="KW-0677">Repeat</keyword>
<dbReference type="InterPro" id="IPR000210">
    <property type="entry name" value="BTB/POZ_dom"/>
</dbReference>
<evidence type="ECO:0000256" key="4">
    <source>
        <dbReference type="SAM" id="MobiDB-lite"/>
    </source>
</evidence>